<name>A0A645HAR4_9ZZZZ</name>
<reference evidence="1" key="1">
    <citation type="submission" date="2019-08" db="EMBL/GenBank/DDBJ databases">
        <authorList>
            <person name="Kucharzyk K."/>
            <person name="Murdoch R.W."/>
            <person name="Higgins S."/>
            <person name="Loffler F."/>
        </authorList>
    </citation>
    <scope>NUCLEOTIDE SEQUENCE</scope>
</reference>
<dbReference type="EMBL" id="VSSQ01090072">
    <property type="protein sequence ID" value="MPN36118.1"/>
    <property type="molecule type" value="Genomic_DNA"/>
</dbReference>
<sequence length="48" mass="5758">MATEELRTLLRDVGMLEGNELIYNLHKALKDYRFAFTDENRMVKILER</sequence>
<gene>
    <name evidence="1" type="ORF">SDC9_183623</name>
</gene>
<proteinExistence type="predicted"/>
<accession>A0A645HAR4</accession>
<comment type="caution">
    <text evidence="1">The sequence shown here is derived from an EMBL/GenBank/DDBJ whole genome shotgun (WGS) entry which is preliminary data.</text>
</comment>
<dbReference type="AlphaFoldDB" id="A0A645HAR4"/>
<evidence type="ECO:0000313" key="1">
    <source>
        <dbReference type="EMBL" id="MPN36118.1"/>
    </source>
</evidence>
<protein>
    <submittedName>
        <fullName evidence="1">Uncharacterized protein</fullName>
    </submittedName>
</protein>
<organism evidence="1">
    <name type="scientific">bioreactor metagenome</name>
    <dbReference type="NCBI Taxonomy" id="1076179"/>
    <lineage>
        <taxon>unclassified sequences</taxon>
        <taxon>metagenomes</taxon>
        <taxon>ecological metagenomes</taxon>
    </lineage>
</organism>